<evidence type="ECO:0000256" key="3">
    <source>
        <dbReference type="SAM" id="Phobius"/>
    </source>
</evidence>
<name>A0AAW7Z4E7_9ALTE</name>
<sequence length="511" mass="57042">MAQSSQHSSKQRIVIVGGGTAGWLSAAIIAAKHNSGPSECGLDITLIESSDIPTVGVGEGTWPTMRNTLKDIGLSEKEVFRRCSAAFKQGGKFVNWVKPQGDAYYHPFTVPLGYGRVEMAPYLDDIANFANATNFQQHVCEQNMAPRTLSEAEYSSAQSNYAYHLDAGAFADLLKEFCKDKLGVSHKVATVDSVKKAHGSDNIESIQLNDGSQYHADLFVDCSGFRSLLLGESLKEPLVSTNDVLFNNSAIALHVPYDGDYEIKPYTQATAQEAGWIWDIGLSSRRGVGHVFSTDFTSDDHAESILRNYVGDSDAKLKAKVIRFESGYRKQIWKGNCVGVGLSAGFVEPLEATALMLIEISARYIAEQMPLPQAAMPIVSQRFNKQMQYRWQRIIDFLKLHYIFNQRSEPYWVANRDPSSIPESLKEDLEIWKYRGPQIADFSAAIELFPAASYQYVLYGMGFSPDFSLQSHFYRDQALADKVMSQNKLITQQKLSSLPNHRDYISQWLEG</sequence>
<feature type="binding site" evidence="2">
    <location>
        <position position="191"/>
    </location>
    <ligand>
        <name>FAD</name>
        <dbReference type="ChEBI" id="CHEBI:57692"/>
    </ligand>
</feature>
<dbReference type="Pfam" id="PF04820">
    <property type="entry name" value="Trp_halogenase"/>
    <property type="match status" value="1"/>
</dbReference>
<keyword evidence="2" id="KW-0547">Nucleotide-binding</keyword>
<keyword evidence="2" id="KW-0285">Flavoprotein</keyword>
<reference evidence="4" key="1">
    <citation type="submission" date="2023-07" db="EMBL/GenBank/DDBJ databases">
        <title>Genome content predicts the carbon catabolic preferences of heterotrophic bacteria.</title>
        <authorList>
            <person name="Gralka M."/>
        </authorList>
    </citation>
    <scope>NUCLEOTIDE SEQUENCE</scope>
    <source>
        <strain evidence="4">F2M12</strain>
    </source>
</reference>
<accession>A0AAW7Z4E7</accession>
<feature type="transmembrane region" description="Helical" evidence="3">
    <location>
        <begin position="12"/>
        <end position="31"/>
    </location>
</feature>
<dbReference type="EMBL" id="JAUOQI010000005">
    <property type="protein sequence ID" value="MDO6577441.1"/>
    <property type="molecule type" value="Genomic_DNA"/>
</dbReference>
<protein>
    <submittedName>
        <fullName evidence="4">Tryptophan 7-halogenase</fullName>
    </submittedName>
</protein>
<keyword evidence="3" id="KW-1133">Transmembrane helix</keyword>
<dbReference type="InterPro" id="IPR033856">
    <property type="entry name" value="Trp_halogen"/>
</dbReference>
<dbReference type="PANTHER" id="PTHR43747:SF4">
    <property type="entry name" value="FLAVIN-DEPENDENT TRYPTOPHAN HALOGENASE"/>
    <property type="match status" value="1"/>
</dbReference>
<feature type="binding site" evidence="2">
    <location>
        <position position="88"/>
    </location>
    <ligand>
        <name>7-chloro-L-tryptophan</name>
        <dbReference type="ChEBI" id="CHEBI:58713"/>
    </ligand>
</feature>
<comment type="caution">
    <text evidence="4">The sequence shown here is derived from an EMBL/GenBank/DDBJ whole genome shotgun (WGS) entry which is preliminary data.</text>
</comment>
<dbReference type="InterPro" id="IPR050816">
    <property type="entry name" value="Flavin-dep_Halogenase_NPB"/>
</dbReference>
<feature type="binding site" evidence="2">
    <location>
        <position position="342"/>
    </location>
    <ligand>
        <name>FAD</name>
        <dbReference type="ChEBI" id="CHEBI:57692"/>
    </ligand>
</feature>
<evidence type="ECO:0000256" key="2">
    <source>
        <dbReference type="PIRSR" id="PIRSR011396-2"/>
    </source>
</evidence>
<evidence type="ECO:0000256" key="1">
    <source>
        <dbReference type="PIRSR" id="PIRSR011396-1"/>
    </source>
</evidence>
<organism evidence="4 5">
    <name type="scientific">Alteromonas stellipolaris</name>
    <dbReference type="NCBI Taxonomy" id="233316"/>
    <lineage>
        <taxon>Bacteria</taxon>
        <taxon>Pseudomonadati</taxon>
        <taxon>Pseudomonadota</taxon>
        <taxon>Gammaproteobacteria</taxon>
        <taxon>Alteromonadales</taxon>
        <taxon>Alteromonadaceae</taxon>
        <taxon>Alteromonas/Salinimonas group</taxon>
        <taxon>Alteromonas</taxon>
    </lineage>
</organism>
<feature type="active site" evidence="1">
    <location>
        <position position="88"/>
    </location>
</feature>
<keyword evidence="2" id="KW-0274">FAD</keyword>
<evidence type="ECO:0000313" key="4">
    <source>
        <dbReference type="EMBL" id="MDO6577441.1"/>
    </source>
</evidence>
<dbReference type="GO" id="GO:0000166">
    <property type="term" value="F:nucleotide binding"/>
    <property type="evidence" value="ECO:0007669"/>
    <property type="project" value="UniProtKB-KW"/>
</dbReference>
<evidence type="ECO:0000313" key="5">
    <source>
        <dbReference type="Proteomes" id="UP001170717"/>
    </source>
</evidence>
<dbReference type="Proteomes" id="UP001170717">
    <property type="component" value="Unassembled WGS sequence"/>
</dbReference>
<dbReference type="RefSeq" id="WP_303538403.1">
    <property type="nucleotide sequence ID" value="NZ_JAUOQI010000005.1"/>
</dbReference>
<dbReference type="PIRSF" id="PIRSF011396">
    <property type="entry name" value="Trp_halogenase"/>
    <property type="match status" value="1"/>
</dbReference>
<dbReference type="InterPro" id="IPR036188">
    <property type="entry name" value="FAD/NAD-bd_sf"/>
</dbReference>
<feature type="binding site" evidence="2">
    <location>
        <begin position="18"/>
        <end position="21"/>
    </location>
    <ligand>
        <name>FAD</name>
        <dbReference type="ChEBI" id="CHEBI:57692"/>
    </ligand>
</feature>
<keyword evidence="3" id="KW-0472">Membrane</keyword>
<proteinExistence type="predicted"/>
<dbReference type="PANTHER" id="PTHR43747">
    <property type="entry name" value="FAD-BINDING PROTEIN"/>
    <property type="match status" value="1"/>
</dbReference>
<dbReference type="SUPFAM" id="SSF51905">
    <property type="entry name" value="FAD/NAD(P)-binding domain"/>
    <property type="match status" value="1"/>
</dbReference>
<dbReference type="InterPro" id="IPR006905">
    <property type="entry name" value="Flavin_halogenase"/>
</dbReference>
<dbReference type="GO" id="GO:0004497">
    <property type="term" value="F:monooxygenase activity"/>
    <property type="evidence" value="ECO:0007669"/>
    <property type="project" value="InterPro"/>
</dbReference>
<feature type="binding site" evidence="2">
    <location>
        <position position="351"/>
    </location>
    <ligand>
        <name>L-tryptophan</name>
        <dbReference type="ChEBI" id="CHEBI:57912"/>
    </ligand>
</feature>
<dbReference type="Gene3D" id="3.50.50.60">
    <property type="entry name" value="FAD/NAD(P)-binding domain"/>
    <property type="match status" value="1"/>
</dbReference>
<gene>
    <name evidence="4" type="ORF">Q4527_08555</name>
</gene>
<keyword evidence="3" id="KW-0812">Transmembrane</keyword>
<dbReference type="AlphaFoldDB" id="A0AAW7Z4E7"/>